<organism evidence="3 4">
    <name type="scientific">Pseudozyma antarctica (strain T-34)</name>
    <name type="common">Yeast</name>
    <name type="synonym">Candida antarctica</name>
    <dbReference type="NCBI Taxonomy" id="1151754"/>
    <lineage>
        <taxon>Eukaryota</taxon>
        <taxon>Fungi</taxon>
        <taxon>Dikarya</taxon>
        <taxon>Basidiomycota</taxon>
        <taxon>Ustilaginomycotina</taxon>
        <taxon>Ustilaginomycetes</taxon>
        <taxon>Ustilaginales</taxon>
        <taxon>Ustilaginaceae</taxon>
        <taxon>Moesziomyces</taxon>
    </lineage>
</organism>
<keyword evidence="3" id="KW-0378">Hydrolase</keyword>
<dbReference type="PROSITE" id="PS51257">
    <property type="entry name" value="PROKAR_LIPOPROTEIN"/>
    <property type="match status" value="1"/>
</dbReference>
<evidence type="ECO:0000313" key="4">
    <source>
        <dbReference type="Proteomes" id="UP000011976"/>
    </source>
</evidence>
<protein>
    <submittedName>
        <fullName evidence="3">ATP-dependent DNA helicase</fullName>
    </submittedName>
</protein>
<evidence type="ECO:0000256" key="2">
    <source>
        <dbReference type="SAM" id="SignalP"/>
    </source>
</evidence>
<keyword evidence="3" id="KW-0547">Nucleotide-binding</keyword>
<dbReference type="AlphaFoldDB" id="M9LY80"/>
<keyword evidence="2" id="KW-0732">Signal</keyword>
<gene>
    <name evidence="3" type="ORF">PANT_6d00013</name>
</gene>
<proteinExistence type="predicted"/>
<name>M9LY80_PSEA3</name>
<keyword evidence="3" id="KW-0347">Helicase</keyword>
<accession>M9LY80</accession>
<feature type="chain" id="PRO_5004100155" evidence="2">
    <location>
        <begin position="21"/>
        <end position="368"/>
    </location>
</feature>
<keyword evidence="3" id="KW-0067">ATP-binding</keyword>
<dbReference type="GO" id="GO:0004386">
    <property type="term" value="F:helicase activity"/>
    <property type="evidence" value="ECO:0007669"/>
    <property type="project" value="UniProtKB-KW"/>
</dbReference>
<feature type="region of interest" description="Disordered" evidence="1">
    <location>
        <begin position="104"/>
        <end position="123"/>
    </location>
</feature>
<feature type="region of interest" description="Disordered" evidence="1">
    <location>
        <begin position="312"/>
        <end position="335"/>
    </location>
</feature>
<evidence type="ECO:0000256" key="1">
    <source>
        <dbReference type="SAM" id="MobiDB-lite"/>
    </source>
</evidence>
<reference evidence="4" key="1">
    <citation type="journal article" date="2013" name="Genome Announc.">
        <title>Genome sequence of the basidiomycetous yeast Pseudozyma antarctica T-34, a producer of the glycolipid biosurfactants mannosylerythritol lipids.</title>
        <authorList>
            <person name="Morita T."/>
            <person name="Koike H."/>
            <person name="Koyama Y."/>
            <person name="Hagiwara H."/>
            <person name="Ito E."/>
            <person name="Fukuoka T."/>
            <person name="Imura T."/>
            <person name="Machida M."/>
            <person name="Kitamoto D."/>
        </authorList>
    </citation>
    <scope>NUCLEOTIDE SEQUENCE [LARGE SCALE GENOMIC DNA]</scope>
    <source>
        <strain evidence="4">T-34</strain>
    </source>
</reference>
<dbReference type="EMBL" id="DF196772">
    <property type="protein sequence ID" value="GAC71995.1"/>
    <property type="molecule type" value="Genomic_DNA"/>
</dbReference>
<feature type="compositionally biased region" description="Pro residues" evidence="1">
    <location>
        <begin position="109"/>
        <end position="118"/>
    </location>
</feature>
<feature type="signal peptide" evidence="2">
    <location>
        <begin position="1"/>
        <end position="20"/>
    </location>
</feature>
<dbReference type="Proteomes" id="UP000011976">
    <property type="component" value="Unassembled WGS sequence"/>
</dbReference>
<evidence type="ECO:0000313" key="3">
    <source>
        <dbReference type="EMBL" id="GAC71995.1"/>
    </source>
</evidence>
<feature type="compositionally biased region" description="Basic and acidic residues" evidence="1">
    <location>
        <begin position="319"/>
        <end position="330"/>
    </location>
</feature>
<dbReference type="OrthoDB" id="10258797at2759"/>
<sequence length="368" mass="40057">MRLFFFLVATAYVLVVAVSCQPLLDAANDIDDRSGARWTRQPAIAKRRVEVLTSARDMVSELFARVGRRVPSAEATKPAVEATSWGSLAKEELAKARPRTELHVKTPEPEPVPQPRIPEPFEFRGPETGYGGDAETQLRTRLYQQPPLTHTSAEEIRQVAAEAAAAAHPKNPVLARLSSAEALVAAGTSLTISSMLMWIIKGNIDRTNEANAQIAATQAQGQADMQQAASLGARDSEKITKRTVGVEKRNARVATAAFATAMTGLVLWRAADNINDARSRSNQRPTYAATTMTHFPKFHIAGWQLHSILDQWNDDDGDDGQKEKHKSKDESEYDVPAAAFNVPKQAIIASSPAPLPLTVFLTSTTVSL</sequence>